<proteinExistence type="predicted"/>
<dbReference type="PANTHER" id="PTHR43649">
    <property type="entry name" value="ARABINOSE-BINDING PROTEIN-RELATED"/>
    <property type="match status" value="1"/>
</dbReference>
<reference evidence="2 3" key="1">
    <citation type="submission" date="2020-08" db="EMBL/GenBank/DDBJ databases">
        <title>Genomic Encyclopedia of Type Strains, Phase III (KMG-III): the genomes of soil and plant-associated and newly described type strains.</title>
        <authorList>
            <person name="Whitman W."/>
        </authorList>
    </citation>
    <scope>NUCLEOTIDE SEQUENCE [LARGE SCALE GENOMIC DNA]</scope>
    <source>
        <strain evidence="2 3">CECT 8693</strain>
    </source>
</reference>
<accession>A0A7W3SU23</accession>
<dbReference type="SUPFAM" id="SSF53850">
    <property type="entry name" value="Periplasmic binding protein-like II"/>
    <property type="match status" value="1"/>
</dbReference>
<feature type="chain" id="PRO_5038744128" evidence="1">
    <location>
        <begin position="23"/>
        <end position="460"/>
    </location>
</feature>
<dbReference type="AlphaFoldDB" id="A0A7W3SU23"/>
<dbReference type="PROSITE" id="PS51257">
    <property type="entry name" value="PROKAR_LIPOPROTEIN"/>
    <property type="match status" value="1"/>
</dbReference>
<dbReference type="EMBL" id="JACJIP010000016">
    <property type="protein sequence ID" value="MBA9086182.1"/>
    <property type="molecule type" value="Genomic_DNA"/>
</dbReference>
<comment type="caution">
    <text evidence="2">The sequence shown here is derived from an EMBL/GenBank/DDBJ whole genome shotgun (WGS) entry which is preliminary data.</text>
</comment>
<feature type="signal peptide" evidence="1">
    <location>
        <begin position="1"/>
        <end position="22"/>
    </location>
</feature>
<keyword evidence="3" id="KW-1185">Reference proteome</keyword>
<sequence>MKVKVMQQLLLLLILMSGMVIAGCTNGNTVLKDDEPMNLKVMYYNQDQFFQDYGNLFLLKNPHIEIEVVSTQSLSKASDPVAAFDELIEKEQPDVILLNSSNFKAYAAEEKLMELDSLIERDQYNTETIYPALLELLRKDGNGKLYGLSPTFSQSVVFYNADLFKKYGIKLPHDGMTWENIYDLARRFPTEGDDNTRVYGYGEQYSMSFNSIVLNMARTEGIMMVNPNTLEVTMNTESWRKMYQLVLDGLNSNTVYIPEQNGSKGVVTPEDQFKNQSFIMGRLAMILGGPNTLEQIKQAKTSVQNYKPFELGMVTGPVNSADPERSSTFYLYQIMTIRANSTKVEAAWEFIKFVNGEEYAKYKSKSMSNSLLLSRIGAYQDSEGYSMDVFYKLKPNMDRFNYYEEFKRIPAAFNIGFIPIMEREIALVRDNKKSLDDALQTAQKDGQELMDKAVKEESKK</sequence>
<name>A0A7W3SU23_9BACL</name>
<evidence type="ECO:0000256" key="1">
    <source>
        <dbReference type="SAM" id="SignalP"/>
    </source>
</evidence>
<dbReference type="Proteomes" id="UP000567067">
    <property type="component" value="Unassembled WGS sequence"/>
</dbReference>
<dbReference type="RefSeq" id="WP_182536153.1">
    <property type="nucleotide sequence ID" value="NZ_JACJIP010000016.1"/>
</dbReference>
<dbReference type="Pfam" id="PF13416">
    <property type="entry name" value="SBP_bac_8"/>
    <property type="match status" value="1"/>
</dbReference>
<dbReference type="PANTHER" id="PTHR43649:SF30">
    <property type="entry name" value="ABC TRANSPORTER SUBSTRATE-BINDING PROTEIN"/>
    <property type="match status" value="1"/>
</dbReference>
<dbReference type="Gene3D" id="3.40.190.10">
    <property type="entry name" value="Periplasmic binding protein-like II"/>
    <property type="match status" value="1"/>
</dbReference>
<protein>
    <submittedName>
        <fullName evidence="2">Multiple sugar transport system substrate-binding protein</fullName>
    </submittedName>
</protein>
<evidence type="ECO:0000313" key="3">
    <source>
        <dbReference type="Proteomes" id="UP000567067"/>
    </source>
</evidence>
<keyword evidence="1" id="KW-0732">Signal</keyword>
<evidence type="ECO:0000313" key="2">
    <source>
        <dbReference type="EMBL" id="MBA9086182.1"/>
    </source>
</evidence>
<keyword evidence="2" id="KW-0813">Transport</keyword>
<gene>
    <name evidence="2" type="ORF">FHR92_002655</name>
</gene>
<dbReference type="InterPro" id="IPR050490">
    <property type="entry name" value="Bact_solute-bd_prot1"/>
</dbReference>
<keyword evidence="2" id="KW-0762">Sugar transport</keyword>
<dbReference type="InterPro" id="IPR006059">
    <property type="entry name" value="SBP"/>
</dbReference>
<organism evidence="2 3">
    <name type="scientific">Fontibacillus solani</name>
    <dbReference type="NCBI Taxonomy" id="1572857"/>
    <lineage>
        <taxon>Bacteria</taxon>
        <taxon>Bacillati</taxon>
        <taxon>Bacillota</taxon>
        <taxon>Bacilli</taxon>
        <taxon>Bacillales</taxon>
        <taxon>Paenibacillaceae</taxon>
        <taxon>Fontibacillus</taxon>
    </lineage>
</organism>